<evidence type="ECO:0000313" key="3">
    <source>
        <dbReference type="Proteomes" id="UP000198757"/>
    </source>
</evidence>
<evidence type="ECO:0000313" key="2">
    <source>
        <dbReference type="EMBL" id="SDC19891.1"/>
    </source>
</evidence>
<dbReference type="PANTHER" id="PTHR13748:SF62">
    <property type="entry name" value="COBW DOMAIN-CONTAINING PROTEIN"/>
    <property type="match status" value="1"/>
</dbReference>
<dbReference type="InterPro" id="IPR051316">
    <property type="entry name" value="Zinc-reg_GTPase_activator"/>
</dbReference>
<proteinExistence type="predicted"/>
<accession>A0A1G6JMK3</accession>
<protein>
    <submittedName>
        <fullName evidence="2">CobW/HypB/UreG, nucleotide-binding domain</fullName>
    </submittedName>
</protein>
<dbReference type="GO" id="GO:0005737">
    <property type="term" value="C:cytoplasm"/>
    <property type="evidence" value="ECO:0007669"/>
    <property type="project" value="TreeGrafter"/>
</dbReference>
<dbReference type="InterPro" id="IPR027417">
    <property type="entry name" value="P-loop_NTPase"/>
</dbReference>
<dbReference type="OrthoDB" id="9808822at2"/>
<dbReference type="Proteomes" id="UP000198757">
    <property type="component" value="Unassembled WGS sequence"/>
</dbReference>
<organism evidence="2 3">
    <name type="scientific">Niabella drilacis (strain DSM 25811 / CCM 8410 / CCUG 62505 / LMG 26954 / E90)</name>
    <dbReference type="NCBI Taxonomy" id="1285928"/>
    <lineage>
        <taxon>Bacteria</taxon>
        <taxon>Pseudomonadati</taxon>
        <taxon>Bacteroidota</taxon>
        <taxon>Chitinophagia</taxon>
        <taxon>Chitinophagales</taxon>
        <taxon>Chitinophagaceae</taxon>
        <taxon>Niabella</taxon>
    </lineage>
</organism>
<dbReference type="AlphaFoldDB" id="A0A1G6JMK3"/>
<dbReference type="EMBL" id="FMZO01000001">
    <property type="protein sequence ID" value="SDC19891.1"/>
    <property type="molecule type" value="Genomic_DNA"/>
</dbReference>
<dbReference type="SUPFAM" id="SSF52540">
    <property type="entry name" value="P-loop containing nucleoside triphosphate hydrolases"/>
    <property type="match status" value="1"/>
</dbReference>
<feature type="domain" description="CobW/HypB/UreG nucleotide-binding" evidence="1">
    <location>
        <begin position="7"/>
        <end position="180"/>
    </location>
</feature>
<dbReference type="Pfam" id="PF02492">
    <property type="entry name" value="cobW"/>
    <property type="match status" value="1"/>
</dbReference>
<reference evidence="3" key="1">
    <citation type="submission" date="2016-10" db="EMBL/GenBank/DDBJ databases">
        <authorList>
            <person name="Varghese N."/>
            <person name="Submissions S."/>
        </authorList>
    </citation>
    <scope>NUCLEOTIDE SEQUENCE [LARGE SCALE GENOMIC DNA]</scope>
    <source>
        <strain evidence="3">DSM 25811 / CCM 8410 / LMG 26954 / E90</strain>
    </source>
</reference>
<dbReference type="Gene3D" id="3.40.50.300">
    <property type="entry name" value="P-loop containing nucleotide triphosphate hydrolases"/>
    <property type="match status" value="1"/>
</dbReference>
<name>A0A1G6JMK3_NIADE</name>
<sequence>MSKVKLIFVGGFLGAGKTTLLQSVSGLLAAGGRSVGLITNDQAEGLVDTRLLTKTNGVVKEISGSCFCCNYNGFTEAVEALMRHREKIDVIIAEPVGSCTDISATILQPLKEQMRAVLELAPFTVLADPEKLERILEGDDAGMHPSAAYIYRKQLEESDLIGLTKADRISPERLQVLTGKTELVFPGRDVRCISARSGAGVTGWLNDVMTGTVSGSRITAVDYAVYAEGEAVLGWLNAVVLLQGTTVDWDVFLEAYFYRLNDLLGVQAPVGHIKVMIECMGNQYRVGNQTGTLDTLQFRGTAGVSNIAAMTINARVEADPRLLEQQVFEALAETVSEGMFYEVRRCRSLSPGYPRPRYKYDYVVV</sequence>
<dbReference type="RefSeq" id="WP_090388495.1">
    <property type="nucleotide sequence ID" value="NZ_FMZO01000001.1"/>
</dbReference>
<dbReference type="STRING" id="1285928.SAMN04487894_101580"/>
<evidence type="ECO:0000259" key="1">
    <source>
        <dbReference type="Pfam" id="PF02492"/>
    </source>
</evidence>
<dbReference type="InterPro" id="IPR003495">
    <property type="entry name" value="CobW/HypB/UreG_nucleotide-bd"/>
</dbReference>
<dbReference type="PANTHER" id="PTHR13748">
    <property type="entry name" value="COBW-RELATED"/>
    <property type="match status" value="1"/>
</dbReference>
<gene>
    <name evidence="2" type="ORF">SAMN04487894_101580</name>
</gene>
<keyword evidence="3" id="KW-1185">Reference proteome</keyword>